<evidence type="ECO:0000256" key="2">
    <source>
        <dbReference type="SAM" id="MobiDB-lite"/>
    </source>
</evidence>
<comment type="caution">
    <text evidence="5">The sequence shown here is derived from an EMBL/GenBank/DDBJ whole genome shotgun (WGS) entry which is preliminary data.</text>
</comment>
<dbReference type="EMBL" id="LQYY01000035">
    <property type="protein sequence ID" value="KYD34629.1"/>
    <property type="molecule type" value="Genomic_DNA"/>
</dbReference>
<organism evidence="5 6">
    <name type="scientific">Geobacillus stearothermophilus</name>
    <name type="common">Bacillus stearothermophilus</name>
    <dbReference type="NCBI Taxonomy" id="1422"/>
    <lineage>
        <taxon>Bacteria</taxon>
        <taxon>Bacillati</taxon>
        <taxon>Bacillota</taxon>
        <taxon>Bacilli</taxon>
        <taxon>Bacillales</taxon>
        <taxon>Anoxybacillaceae</taxon>
        <taxon>Geobacillus</taxon>
    </lineage>
</organism>
<dbReference type="Pfam" id="PF10282">
    <property type="entry name" value="Lactonase"/>
    <property type="match status" value="1"/>
</dbReference>
<dbReference type="InterPro" id="IPR015943">
    <property type="entry name" value="WD40/YVTN_repeat-like_dom_sf"/>
</dbReference>
<feature type="region of interest" description="Disordered" evidence="2">
    <location>
        <begin position="27"/>
        <end position="46"/>
    </location>
</feature>
<dbReference type="AlphaFoldDB" id="A0A150ND63"/>
<dbReference type="PANTHER" id="PTHR47197:SF3">
    <property type="entry name" value="DIHYDRO-HEME D1 DEHYDROGENASE"/>
    <property type="match status" value="1"/>
</dbReference>
<dbReference type="PANTHER" id="PTHR47197">
    <property type="entry name" value="PROTEIN NIRF"/>
    <property type="match status" value="1"/>
</dbReference>
<dbReference type="RefSeq" id="WP_047757671.1">
    <property type="nucleotide sequence ID" value="NZ_LQYY01000035.1"/>
</dbReference>
<dbReference type="InterPro" id="IPR051200">
    <property type="entry name" value="Host-pathogen_enzymatic-act"/>
</dbReference>
<gene>
    <name evidence="5" type="ORF">B4114_3044</name>
</gene>
<keyword evidence="1 3" id="KW-0732">Signal</keyword>
<accession>A0A150ND63</accession>
<dbReference type="Proteomes" id="UP000075517">
    <property type="component" value="Unassembled WGS sequence"/>
</dbReference>
<evidence type="ECO:0000256" key="1">
    <source>
        <dbReference type="ARBA" id="ARBA00022729"/>
    </source>
</evidence>
<dbReference type="InterPro" id="IPR048433">
    <property type="entry name" value="YNCE-like_beta-prop"/>
</dbReference>
<evidence type="ECO:0000259" key="4">
    <source>
        <dbReference type="Pfam" id="PF21783"/>
    </source>
</evidence>
<feature type="domain" description="YNCE-like beta-propeller" evidence="4">
    <location>
        <begin position="284"/>
        <end position="352"/>
    </location>
</feature>
<dbReference type="PATRIC" id="fig|1422.17.peg.2478"/>
<proteinExistence type="predicted"/>
<feature type="chain" id="PRO_5007565093" description="YNCE-like beta-propeller domain-containing protein" evidence="3">
    <location>
        <begin position="24"/>
        <end position="356"/>
    </location>
</feature>
<name>A0A150ND63_GEOSE</name>
<dbReference type="PROSITE" id="PS51257">
    <property type="entry name" value="PROKAR_LIPOPROTEIN"/>
    <property type="match status" value="1"/>
</dbReference>
<dbReference type="SUPFAM" id="SSF50974">
    <property type="entry name" value="Nitrous oxide reductase, N-terminal domain"/>
    <property type="match status" value="1"/>
</dbReference>
<feature type="signal peptide" evidence="3">
    <location>
        <begin position="1"/>
        <end position="23"/>
    </location>
</feature>
<dbReference type="InterPro" id="IPR011964">
    <property type="entry name" value="YVTN_b-propeller_repeat"/>
</dbReference>
<dbReference type="NCBIfam" id="TIGR02276">
    <property type="entry name" value="beta_rpt_yvtn"/>
    <property type="match status" value="3"/>
</dbReference>
<evidence type="ECO:0000313" key="5">
    <source>
        <dbReference type="EMBL" id="KYD34629.1"/>
    </source>
</evidence>
<evidence type="ECO:0000313" key="6">
    <source>
        <dbReference type="Proteomes" id="UP000075517"/>
    </source>
</evidence>
<protein>
    <recommendedName>
        <fullName evidence="4">YNCE-like beta-propeller domain-containing protein</fullName>
    </recommendedName>
</protein>
<dbReference type="InterPro" id="IPR011045">
    <property type="entry name" value="N2O_reductase_N"/>
</dbReference>
<dbReference type="InterPro" id="IPR019405">
    <property type="entry name" value="Lactonase_7-beta_prop"/>
</dbReference>
<reference evidence="5 6" key="1">
    <citation type="submission" date="2016-01" db="EMBL/GenBank/DDBJ databases">
        <title>Draft Genome Sequences of Seven Thermophilic Sporeformers Isolated from Foods.</title>
        <authorList>
            <person name="Berendsen E.M."/>
            <person name="Wells-Bennik M.H."/>
            <person name="Krawcyk A.O."/>
            <person name="De Jong A."/>
            <person name="Holsappel S."/>
            <person name="Eijlander R.T."/>
            <person name="Kuipers O.P."/>
        </authorList>
    </citation>
    <scope>NUCLEOTIDE SEQUENCE [LARGE SCALE GENOMIC DNA]</scope>
    <source>
        <strain evidence="5 6">B4114</strain>
    </source>
</reference>
<sequence length="356" mass="37928">MRKTAIVWLSLLAMLAFVLGGCAANSPQDKTEPEKNGQPAALEQTQETNKFYFTANEGGSISKIDARTNKVVGTIKVDGAVHNVQVSPDGAILGATLVPAMQHGHDQSMDMKGMALFYDTETNELIKKVEVGHHPAHIVFTENGKYALVTNNEDNNVSVIDLASYSVIETIPTGKGPHGLRISKDSQYAYVANMGEDSVSVLNLQTMKEEKKITVGSIPVTTGITSDGKTLVVTLNAENALAIVDVTSGKVEKIPVGQGPAQVYVSPDDTFAYVANQGTKEAPSHSVSKINLKTKQVVATIETGNGAHGVVTSPDGKYVFVTNMFDNTVSVIDQEQNKAIQTVQVGEMPNGISIMP</sequence>
<dbReference type="Gene3D" id="2.130.10.10">
    <property type="entry name" value="YVTN repeat-like/Quinoprotein amine dehydrogenase"/>
    <property type="match status" value="3"/>
</dbReference>
<evidence type="ECO:0000256" key="3">
    <source>
        <dbReference type="SAM" id="SignalP"/>
    </source>
</evidence>
<dbReference type="Pfam" id="PF21783">
    <property type="entry name" value="YNCE"/>
    <property type="match status" value="1"/>
</dbReference>